<dbReference type="GO" id="GO:0055085">
    <property type="term" value="P:transmembrane transport"/>
    <property type="evidence" value="ECO:0007669"/>
    <property type="project" value="InterPro"/>
</dbReference>
<feature type="domain" description="Sodium/calcium exchanger membrane region" evidence="6">
    <location>
        <begin position="98"/>
        <end position="247"/>
    </location>
</feature>
<comment type="subcellular location">
    <subcellularLocation>
        <location evidence="1">Membrane</location>
        <topology evidence="1">Multi-pass membrane protein</topology>
    </subcellularLocation>
</comment>
<feature type="transmembrane region" description="Helical" evidence="5">
    <location>
        <begin position="91"/>
        <end position="111"/>
    </location>
</feature>
<feature type="transmembrane region" description="Helical" evidence="5">
    <location>
        <begin position="236"/>
        <end position="255"/>
    </location>
</feature>
<evidence type="ECO:0000313" key="7">
    <source>
        <dbReference type="EnsemblMetazoa" id="GPPI034162-PA"/>
    </source>
</evidence>
<evidence type="ECO:0000256" key="1">
    <source>
        <dbReference type="ARBA" id="ARBA00004141"/>
    </source>
</evidence>
<dbReference type="Proteomes" id="UP000092460">
    <property type="component" value="Unassembled WGS sequence"/>
</dbReference>
<proteinExistence type="predicted"/>
<dbReference type="GO" id="GO:0016020">
    <property type="term" value="C:membrane"/>
    <property type="evidence" value="ECO:0007669"/>
    <property type="project" value="UniProtKB-SubCell"/>
</dbReference>
<keyword evidence="4 5" id="KW-0472">Membrane</keyword>
<protein>
    <recommendedName>
        <fullName evidence="6">Sodium/calcium exchanger membrane region domain-containing protein</fullName>
    </recommendedName>
</protein>
<keyword evidence="8" id="KW-1185">Reference proteome</keyword>
<dbReference type="AlphaFoldDB" id="A0A1B0BLT5"/>
<feature type="transmembrane region" description="Helical" evidence="5">
    <location>
        <begin position="132"/>
        <end position="153"/>
    </location>
</feature>
<evidence type="ECO:0000256" key="4">
    <source>
        <dbReference type="ARBA" id="ARBA00023136"/>
    </source>
</evidence>
<organism evidence="7 8">
    <name type="scientific">Glossina palpalis gambiensis</name>
    <dbReference type="NCBI Taxonomy" id="67801"/>
    <lineage>
        <taxon>Eukaryota</taxon>
        <taxon>Metazoa</taxon>
        <taxon>Ecdysozoa</taxon>
        <taxon>Arthropoda</taxon>
        <taxon>Hexapoda</taxon>
        <taxon>Insecta</taxon>
        <taxon>Pterygota</taxon>
        <taxon>Neoptera</taxon>
        <taxon>Endopterygota</taxon>
        <taxon>Diptera</taxon>
        <taxon>Brachycera</taxon>
        <taxon>Muscomorpha</taxon>
        <taxon>Hippoboscoidea</taxon>
        <taxon>Glossinidae</taxon>
        <taxon>Glossina</taxon>
    </lineage>
</organism>
<evidence type="ECO:0000256" key="2">
    <source>
        <dbReference type="ARBA" id="ARBA00022692"/>
    </source>
</evidence>
<feature type="transmembrane region" description="Helical" evidence="5">
    <location>
        <begin position="197"/>
        <end position="216"/>
    </location>
</feature>
<feature type="transmembrane region" description="Helical" evidence="5">
    <location>
        <begin position="374"/>
        <end position="396"/>
    </location>
</feature>
<reference evidence="8" key="1">
    <citation type="submission" date="2015-01" db="EMBL/GenBank/DDBJ databases">
        <authorList>
            <person name="Aksoy S."/>
            <person name="Warren W."/>
            <person name="Wilson R.K."/>
        </authorList>
    </citation>
    <scope>NUCLEOTIDE SEQUENCE [LARGE SCALE GENOMIC DNA]</scope>
    <source>
        <strain evidence="8">IAEA</strain>
    </source>
</reference>
<evidence type="ECO:0000256" key="3">
    <source>
        <dbReference type="ARBA" id="ARBA00022989"/>
    </source>
</evidence>
<dbReference type="EMBL" id="JXJN01016550">
    <property type="status" value="NOT_ANNOTATED_CDS"/>
    <property type="molecule type" value="Genomic_DNA"/>
</dbReference>
<dbReference type="EnsemblMetazoa" id="GPPI034162-RA">
    <property type="protein sequence ID" value="GPPI034162-PA"/>
    <property type="gene ID" value="GPPI034162"/>
</dbReference>
<dbReference type="VEuPathDB" id="VectorBase:GPPI034162"/>
<dbReference type="Pfam" id="PF01699">
    <property type="entry name" value="Na_Ca_ex"/>
    <property type="match status" value="1"/>
</dbReference>
<feature type="transmembrane region" description="Helical" evidence="5">
    <location>
        <begin position="165"/>
        <end position="190"/>
    </location>
</feature>
<feature type="transmembrane region" description="Helical" evidence="5">
    <location>
        <begin position="333"/>
        <end position="354"/>
    </location>
</feature>
<dbReference type="STRING" id="67801.A0A1B0BLT5"/>
<sequence>MNATDRFLNGSFENILLPQKLLSREKRHESYVGIPSERERCYRPPNVKESVEESCNFVWNNPNCRTLDPLIEYLRIIVCYLQVPNSTVGRIFIVFYTLIFVVIYSLFMFVISKYFLLPNSLVLLRRFKMKEYSFGAGVLALVFTLPSIMSNILTCYSLHRNYSVLYSAGVGKALHCLLLGLALICIFAYGKIEGATLMRDIGFTAVGSTFAYAVMYHEMHNLRKMKHQQSEPFIHIASYISIIVYLIYLVNVLVFSKRNVRKSAPNRQPEEKTTKLNVSEHDISIPSSSESLPSDEYRGMQQNPIEKNVDAMAEFLISISPFHNVKGGAGIKILLFLALWGLCVGFLLTTIIEIEWLVLNWQIMNYVFDWTDDAILLLVFPTLYVLLVSVFVLTLLHEDRVEMAFGLVMGLVLIHAYSAMPVIAFSSCFVVNKFVMVALVAPCTHCRYLDKPLLIFRRDCKQDPDCFIADNK</sequence>
<reference evidence="7" key="2">
    <citation type="submission" date="2020-05" db="UniProtKB">
        <authorList>
            <consortium name="EnsemblMetazoa"/>
        </authorList>
    </citation>
    <scope>IDENTIFICATION</scope>
    <source>
        <strain evidence="7">IAEA</strain>
    </source>
</reference>
<evidence type="ECO:0000259" key="6">
    <source>
        <dbReference type="Pfam" id="PF01699"/>
    </source>
</evidence>
<keyword evidence="3 5" id="KW-1133">Transmembrane helix</keyword>
<feature type="transmembrane region" description="Helical" evidence="5">
    <location>
        <begin position="403"/>
        <end position="424"/>
    </location>
</feature>
<name>A0A1B0BLT5_9MUSC</name>
<dbReference type="InterPro" id="IPR004837">
    <property type="entry name" value="NaCa_Exmemb"/>
</dbReference>
<keyword evidence="2 5" id="KW-0812">Transmembrane</keyword>
<evidence type="ECO:0000256" key="5">
    <source>
        <dbReference type="SAM" id="Phobius"/>
    </source>
</evidence>
<accession>A0A1B0BLT5</accession>
<evidence type="ECO:0000313" key="8">
    <source>
        <dbReference type="Proteomes" id="UP000092460"/>
    </source>
</evidence>